<dbReference type="EMBL" id="VSSQ01126942">
    <property type="protein sequence ID" value="MPN56518.1"/>
    <property type="molecule type" value="Genomic_DNA"/>
</dbReference>
<sequence length="143" mass="15515">MAHTADGGLHKELARLIAAGHLHAHVHHGRAVLQLMHLAVKPLCVGKDLILHNLYGVLVDTEHLSLSFYYICFTAPYRLSIGNGGKVVALVAQGGHDQLHRLRRPFHVVVEDGGHFRGAGLLQRAPGHRLGVRAEPVLHADGP</sequence>
<comment type="caution">
    <text evidence="1">The sequence shown here is derived from an EMBL/GenBank/DDBJ whole genome shotgun (WGS) entry which is preliminary data.</text>
</comment>
<name>A0A645IYM7_9ZZZZ</name>
<reference evidence="1" key="1">
    <citation type="submission" date="2019-08" db="EMBL/GenBank/DDBJ databases">
        <authorList>
            <person name="Kucharzyk K."/>
            <person name="Murdoch R.W."/>
            <person name="Higgins S."/>
            <person name="Loffler F."/>
        </authorList>
    </citation>
    <scope>NUCLEOTIDE SEQUENCE</scope>
</reference>
<dbReference type="AlphaFoldDB" id="A0A645IYM7"/>
<organism evidence="1">
    <name type="scientific">bioreactor metagenome</name>
    <dbReference type="NCBI Taxonomy" id="1076179"/>
    <lineage>
        <taxon>unclassified sequences</taxon>
        <taxon>metagenomes</taxon>
        <taxon>ecological metagenomes</taxon>
    </lineage>
</organism>
<proteinExistence type="predicted"/>
<evidence type="ECO:0000313" key="1">
    <source>
        <dbReference type="EMBL" id="MPN56518.1"/>
    </source>
</evidence>
<accession>A0A645IYM7</accession>
<protein>
    <submittedName>
        <fullName evidence="1">Uncharacterized protein</fullName>
    </submittedName>
</protein>
<gene>
    <name evidence="1" type="ORF">SDC9_204208</name>
</gene>